<protein>
    <submittedName>
        <fullName evidence="4">NifU family protein</fullName>
    </submittedName>
</protein>
<dbReference type="InterPro" id="IPR001075">
    <property type="entry name" value="NIF_FeS_clus_asmbl_NifU_C"/>
</dbReference>
<feature type="domain" description="NIF system FeS cluster assembly NifU C-terminal" evidence="2">
    <location>
        <begin position="7"/>
        <end position="73"/>
    </location>
</feature>
<dbReference type="SUPFAM" id="SSF117916">
    <property type="entry name" value="Fe-S cluster assembly (FSCA) domain-like"/>
    <property type="match status" value="1"/>
</dbReference>
<gene>
    <name evidence="3" type="ORF">E7512_08440</name>
    <name evidence="4" type="ORF">E7512_13700</name>
</gene>
<dbReference type="GO" id="GO:0016226">
    <property type="term" value="P:iron-sulfur cluster assembly"/>
    <property type="evidence" value="ECO:0007669"/>
    <property type="project" value="InterPro"/>
</dbReference>
<dbReference type="RefSeq" id="WP_326840428.1">
    <property type="nucleotide sequence ID" value="NZ_SVNY01000004.1"/>
</dbReference>
<dbReference type="EMBL" id="SVNY01000009">
    <property type="protein sequence ID" value="MBE6834606.1"/>
    <property type="molecule type" value="Genomic_DNA"/>
</dbReference>
<comment type="caution">
    <text evidence="4">The sequence shown here is derived from an EMBL/GenBank/DDBJ whole genome shotgun (WGS) entry which is preliminary data.</text>
</comment>
<dbReference type="GO" id="GO:0005506">
    <property type="term" value="F:iron ion binding"/>
    <property type="evidence" value="ECO:0007669"/>
    <property type="project" value="InterPro"/>
</dbReference>
<reference evidence="4" key="1">
    <citation type="submission" date="2019-04" db="EMBL/GenBank/DDBJ databases">
        <title>Evolution of Biomass-Degrading Anaerobic Consortia Revealed by Metagenomics.</title>
        <authorList>
            <person name="Peng X."/>
        </authorList>
    </citation>
    <scope>NUCLEOTIDE SEQUENCE</scope>
    <source>
        <strain evidence="4">SIG551</strain>
    </source>
</reference>
<dbReference type="Proteomes" id="UP000754750">
    <property type="component" value="Unassembled WGS sequence"/>
</dbReference>
<dbReference type="GO" id="GO:0051536">
    <property type="term" value="F:iron-sulfur cluster binding"/>
    <property type="evidence" value="ECO:0007669"/>
    <property type="project" value="InterPro"/>
</dbReference>
<evidence type="ECO:0000256" key="1">
    <source>
        <dbReference type="ARBA" id="ARBA00049958"/>
    </source>
</evidence>
<dbReference type="InterPro" id="IPR034904">
    <property type="entry name" value="FSCA_dom_sf"/>
</dbReference>
<sequence length="104" mass="11427">MTQLTEIERLLEEQVRPQLALHQGNLSIVGLTDDVLTVRLLGACANCPSASLTTEELIASAVQSRFPQIRRVVLDTGVSDSLLRQAREFLTSRHTGTKKQQGVT</sequence>
<dbReference type="Gene3D" id="3.30.300.130">
    <property type="entry name" value="Fe-S cluster assembly (FSCA)"/>
    <property type="match status" value="1"/>
</dbReference>
<proteinExistence type="predicted"/>
<evidence type="ECO:0000313" key="4">
    <source>
        <dbReference type="EMBL" id="MBE6834606.1"/>
    </source>
</evidence>
<organism evidence="4 5">
    <name type="scientific">Faecalispora sporosphaeroides</name>
    <dbReference type="NCBI Taxonomy" id="1549"/>
    <lineage>
        <taxon>Bacteria</taxon>
        <taxon>Bacillati</taxon>
        <taxon>Bacillota</taxon>
        <taxon>Clostridia</taxon>
        <taxon>Eubacteriales</taxon>
        <taxon>Oscillospiraceae</taxon>
        <taxon>Faecalispora</taxon>
    </lineage>
</organism>
<evidence type="ECO:0000313" key="3">
    <source>
        <dbReference type="EMBL" id="MBE6833591.1"/>
    </source>
</evidence>
<evidence type="ECO:0000313" key="5">
    <source>
        <dbReference type="Proteomes" id="UP000754750"/>
    </source>
</evidence>
<evidence type="ECO:0000259" key="2">
    <source>
        <dbReference type="Pfam" id="PF01106"/>
    </source>
</evidence>
<dbReference type="Pfam" id="PF01106">
    <property type="entry name" value="NifU"/>
    <property type="match status" value="1"/>
</dbReference>
<accession>A0A928KYW4</accession>
<dbReference type="PANTHER" id="PTHR11178">
    <property type="entry name" value="IRON-SULFUR CLUSTER SCAFFOLD PROTEIN NFU-RELATED"/>
    <property type="match status" value="1"/>
</dbReference>
<comment type="function">
    <text evidence="1">May be involved in the formation or repair of [Fe-S] clusters present in iron-sulfur proteins.</text>
</comment>
<dbReference type="AlphaFoldDB" id="A0A928KYW4"/>
<name>A0A928KYW4_9FIRM</name>
<dbReference type="EMBL" id="SVNY01000004">
    <property type="protein sequence ID" value="MBE6833591.1"/>
    <property type="molecule type" value="Genomic_DNA"/>
</dbReference>